<accession>A0ABQ8U1R2</accession>
<dbReference type="PIRSF" id="PIRSF016281">
    <property type="entry name" value="EIF-3_zeta"/>
    <property type="match status" value="1"/>
</dbReference>
<evidence type="ECO:0000256" key="4">
    <source>
        <dbReference type="ARBA" id="ARBA00022917"/>
    </source>
</evidence>
<keyword evidence="3" id="KW-0694">RNA-binding</keyword>
<protein>
    <submittedName>
        <fullName evidence="6">Eukaryotic translation initiation factor 3 subunit D</fullName>
    </submittedName>
</protein>
<gene>
    <name evidence="6" type="ORF">PAPYR_12532</name>
</gene>
<dbReference type="Pfam" id="PF05091">
    <property type="entry name" value="eIF-3_zeta"/>
    <property type="match status" value="1"/>
</dbReference>
<dbReference type="EMBL" id="JAPMOS010000315">
    <property type="protein sequence ID" value="KAJ4453102.1"/>
    <property type="molecule type" value="Genomic_DNA"/>
</dbReference>
<keyword evidence="1" id="KW-0963">Cytoplasm</keyword>
<evidence type="ECO:0000313" key="7">
    <source>
        <dbReference type="Proteomes" id="UP001141327"/>
    </source>
</evidence>
<dbReference type="InterPro" id="IPR007783">
    <property type="entry name" value="eIF3d"/>
</dbReference>
<sequence>METPAAVPAPAAPATAVPTHTAPQFPSLEPLLNTLGGIWGPPTTIPNMFNDFPYSPFNKGDRINRAADWTYPAPYQQRGRYPGRVAEPARPKEDEFHLVDTQKKAPKPWGTRRYAHVQHSFRAPRGIAPNQFQRRRQMDDRNRVVRVASIDVKPDWKCLNQYSFANFQKAQTTPPRADHRDEVDTVVDAGAVKFYDDVMERASTSAPRQLAAADVSVPNVATLDDPIIRELAGNEELGANVFITDKVLSALMISARSVFSWDVVVEKFQGKTFFYTRENSTLDLDTVSENSHEPPPDEKDSINGAMNLSIEATHVNHLFQHQALVQEGEAATYSRPNPFLKEGEQLVPHGYRYRRFRLGEAVVLVRCEVDAVSRRDGQTMTLRGLLEHGSGTLAWRQKLDNSRGAVLANELKNNSNKLAKWTAEAILAGTDRFRFGFVSRVGRENTHHVVLGTETYSPLDFAQQCNINPANLWGVAKMYFDAVAQVPDGKYVFLKDPNKSTVRLYAVPADTFVDEEPEEPEEEPAAEGEDA</sequence>
<feature type="region of interest" description="Disordered" evidence="5">
    <location>
        <begin position="512"/>
        <end position="531"/>
    </location>
</feature>
<dbReference type="GO" id="GO:0003743">
    <property type="term" value="F:translation initiation factor activity"/>
    <property type="evidence" value="ECO:0007669"/>
    <property type="project" value="UniProtKB-KW"/>
</dbReference>
<evidence type="ECO:0000313" key="6">
    <source>
        <dbReference type="EMBL" id="KAJ4453102.1"/>
    </source>
</evidence>
<evidence type="ECO:0000256" key="3">
    <source>
        <dbReference type="ARBA" id="ARBA00022884"/>
    </source>
</evidence>
<evidence type="ECO:0000256" key="2">
    <source>
        <dbReference type="ARBA" id="ARBA00022540"/>
    </source>
</evidence>
<feature type="region of interest" description="Disordered" evidence="5">
    <location>
        <begin position="1"/>
        <end position="22"/>
    </location>
</feature>
<proteinExistence type="predicted"/>
<reference evidence="6" key="1">
    <citation type="journal article" date="2022" name="bioRxiv">
        <title>Genomics of Preaxostyla Flagellates Illuminates Evolutionary Transitions and the Path Towards Mitochondrial Loss.</title>
        <authorList>
            <person name="Novak L.V.F."/>
            <person name="Treitli S.C."/>
            <person name="Pyrih J."/>
            <person name="Halakuc P."/>
            <person name="Pipaliya S.V."/>
            <person name="Vacek V."/>
            <person name="Brzon O."/>
            <person name="Soukal P."/>
            <person name="Eme L."/>
            <person name="Dacks J.B."/>
            <person name="Karnkowska A."/>
            <person name="Elias M."/>
            <person name="Hampl V."/>
        </authorList>
    </citation>
    <scope>NUCLEOTIDE SEQUENCE</scope>
    <source>
        <strain evidence="6">RCP-MX</strain>
    </source>
</reference>
<dbReference type="PANTHER" id="PTHR12399">
    <property type="entry name" value="EUKARYOTIC TRANSLATION INITIATION FACTOR 3 SUBUNIT 7"/>
    <property type="match status" value="1"/>
</dbReference>
<organism evidence="6 7">
    <name type="scientific">Paratrimastix pyriformis</name>
    <dbReference type="NCBI Taxonomy" id="342808"/>
    <lineage>
        <taxon>Eukaryota</taxon>
        <taxon>Metamonada</taxon>
        <taxon>Preaxostyla</taxon>
        <taxon>Paratrimastigidae</taxon>
        <taxon>Paratrimastix</taxon>
    </lineage>
</organism>
<name>A0ABQ8U1R2_9EUKA</name>
<evidence type="ECO:0000256" key="1">
    <source>
        <dbReference type="ARBA" id="ARBA00022490"/>
    </source>
</evidence>
<keyword evidence="2 6" id="KW-0396">Initiation factor</keyword>
<dbReference type="Proteomes" id="UP001141327">
    <property type="component" value="Unassembled WGS sequence"/>
</dbReference>
<dbReference type="PANTHER" id="PTHR12399:SF0">
    <property type="entry name" value="EUKARYOTIC TRANSLATION INITIATION FACTOR 3 SUBUNIT D"/>
    <property type="match status" value="1"/>
</dbReference>
<keyword evidence="4" id="KW-0648">Protein biosynthesis</keyword>
<evidence type="ECO:0000256" key="5">
    <source>
        <dbReference type="SAM" id="MobiDB-lite"/>
    </source>
</evidence>
<keyword evidence="7" id="KW-1185">Reference proteome</keyword>
<comment type="caution">
    <text evidence="6">The sequence shown here is derived from an EMBL/GenBank/DDBJ whole genome shotgun (WGS) entry which is preliminary data.</text>
</comment>